<dbReference type="AlphaFoldDB" id="C9RFT5"/>
<gene>
    <name evidence="1" type="ordered locus">Metvu_0578</name>
</gene>
<keyword evidence="2" id="KW-1185">Reference proteome</keyword>
<dbReference type="EMBL" id="CP001787">
    <property type="protein sequence ID" value="ACX72437.1"/>
    <property type="molecule type" value="Genomic_DNA"/>
</dbReference>
<dbReference type="eggNOG" id="arCOG09507">
    <property type="taxonomic scope" value="Archaea"/>
</dbReference>
<proteinExistence type="predicted"/>
<organism evidence="1 2">
    <name type="scientific">Methanocaldococcus vulcanius (strain ATCC 700851 / DSM 12094 / M7)</name>
    <name type="common">Methanococcus vulcanius</name>
    <dbReference type="NCBI Taxonomy" id="579137"/>
    <lineage>
        <taxon>Archaea</taxon>
        <taxon>Methanobacteriati</taxon>
        <taxon>Methanobacteriota</taxon>
        <taxon>Methanomada group</taxon>
        <taxon>Methanococci</taxon>
        <taxon>Methanococcales</taxon>
        <taxon>Methanocaldococcaceae</taxon>
        <taxon>Methanocaldococcus</taxon>
    </lineage>
</organism>
<name>C9RFT5_METVM</name>
<protein>
    <submittedName>
        <fullName evidence="1">Uncharacterized protein</fullName>
    </submittedName>
</protein>
<sequence>MVMTAQNQTNQNPDDVKKALEQFAEDFGIKVYTQDEVEQMIKEKLEEQAKMLKEQFAEEKDKAIREAVEKTKAEIFAQMEKEKKIEQICSKFGIDKEVFANCKIVEDVLDVFAKVDINTKKTTEIVGASFAEPGKDINPWRRYGIE</sequence>
<evidence type="ECO:0000313" key="1">
    <source>
        <dbReference type="EMBL" id="ACX72437.1"/>
    </source>
</evidence>
<dbReference type="KEGG" id="mvu:Metvu_0578"/>
<dbReference type="STRING" id="579137.Metvu_0578"/>
<accession>C9RFT5</accession>
<reference evidence="1" key="1">
    <citation type="submission" date="2009-10" db="EMBL/GenBank/DDBJ databases">
        <title>Complete sequence of chromosome of Methanocaldococcus vulcanius M7.</title>
        <authorList>
            <consortium name="US DOE Joint Genome Institute"/>
            <person name="Lucas S."/>
            <person name="Copeland A."/>
            <person name="Lapidus A."/>
            <person name="Glavina del Rio T."/>
            <person name="Dalin E."/>
            <person name="Tice H."/>
            <person name="Bruce D."/>
            <person name="Goodwin L."/>
            <person name="Pitluck S."/>
            <person name="Lcollab F.I."/>
            <person name="Brettin T."/>
            <person name="Detter J.C."/>
            <person name="Han C."/>
            <person name="Tapia R."/>
            <person name="Kuske C.R."/>
            <person name="Schmutz J."/>
            <person name="Larimer F."/>
            <person name="Land M."/>
            <person name="Hauser L."/>
            <person name="Kyrpides N."/>
            <person name="Ovchinikova G."/>
            <person name="Sieprawska-Lupa M."/>
            <person name="Whitman W.B."/>
            <person name="Woyke T."/>
        </authorList>
    </citation>
    <scope>NUCLEOTIDE SEQUENCE [LARGE SCALE GENOMIC DNA]</scope>
    <source>
        <strain evidence="1">M7</strain>
    </source>
</reference>
<dbReference type="HOGENOM" id="CLU_1773232_0_0_2"/>
<evidence type="ECO:0000313" key="2">
    <source>
        <dbReference type="Proteomes" id="UP000002063"/>
    </source>
</evidence>
<dbReference type="Proteomes" id="UP000002063">
    <property type="component" value="Chromosome"/>
</dbReference>